<accession>A0A2R5EXN4</accession>
<keyword evidence="2 4" id="KW-0378">Hydrolase</keyword>
<protein>
    <recommendedName>
        <fullName evidence="5">GH26 domain-containing protein</fullName>
    </recommendedName>
</protein>
<reference evidence="6 7" key="1">
    <citation type="submission" date="2017-08" db="EMBL/GenBank/DDBJ databases">
        <title>Substantial Increase in Enzyme Production by Combined Drug-Resistance Mutations in Paenibacillus agaridevorans.</title>
        <authorList>
            <person name="Tanaka Y."/>
            <person name="Funane K."/>
            <person name="Hosaka T."/>
            <person name="Shiwa Y."/>
            <person name="Fujita N."/>
            <person name="Miyazaki T."/>
            <person name="Yoshikawa H."/>
            <person name="Murakami K."/>
            <person name="Kasahara K."/>
            <person name="Inaoka T."/>
            <person name="Hiraga Y."/>
            <person name="Ochi K."/>
        </authorList>
    </citation>
    <scope>NUCLEOTIDE SEQUENCE [LARGE SCALE GENOMIC DNA]</scope>
    <source>
        <strain evidence="6 7">T-3040</strain>
    </source>
</reference>
<dbReference type="Gene3D" id="3.20.20.80">
    <property type="entry name" value="Glycosidases"/>
    <property type="match status" value="1"/>
</dbReference>
<dbReference type="PROSITE" id="PS51764">
    <property type="entry name" value="GH26"/>
    <property type="match status" value="1"/>
</dbReference>
<evidence type="ECO:0000259" key="5">
    <source>
        <dbReference type="PROSITE" id="PS51764"/>
    </source>
</evidence>
<dbReference type="RefSeq" id="WP_258235197.1">
    <property type="nucleotide sequence ID" value="NZ_BDQX01000356.1"/>
</dbReference>
<dbReference type="PANTHER" id="PTHR40079">
    <property type="entry name" value="MANNAN ENDO-1,4-BETA-MANNOSIDASE E-RELATED"/>
    <property type="match status" value="1"/>
</dbReference>
<evidence type="ECO:0000256" key="3">
    <source>
        <dbReference type="ARBA" id="ARBA00023295"/>
    </source>
</evidence>
<dbReference type="Pfam" id="PF02156">
    <property type="entry name" value="Glyco_hydro_26"/>
    <property type="match status" value="1"/>
</dbReference>
<feature type="domain" description="GH26" evidence="5">
    <location>
        <begin position="48"/>
        <end position="348"/>
    </location>
</feature>
<keyword evidence="3 4" id="KW-0326">Glycosidase</keyword>
<gene>
    <name evidence="6" type="ORF">PAT3040_05655</name>
</gene>
<dbReference type="InterPro" id="IPR022790">
    <property type="entry name" value="GH26_dom"/>
</dbReference>
<organism evidence="6 7">
    <name type="scientific">Paenibacillus agaridevorans</name>
    <dbReference type="NCBI Taxonomy" id="171404"/>
    <lineage>
        <taxon>Bacteria</taxon>
        <taxon>Bacillati</taxon>
        <taxon>Bacillota</taxon>
        <taxon>Bacilli</taxon>
        <taxon>Bacillales</taxon>
        <taxon>Paenibacillaceae</taxon>
        <taxon>Paenibacillus</taxon>
    </lineage>
</organism>
<evidence type="ECO:0000256" key="2">
    <source>
        <dbReference type="ARBA" id="ARBA00022801"/>
    </source>
</evidence>
<feature type="active site" description="Proton donor" evidence="4">
    <location>
        <position position="160"/>
    </location>
</feature>
<evidence type="ECO:0000313" key="7">
    <source>
        <dbReference type="Proteomes" id="UP000245202"/>
    </source>
</evidence>
<sequence length="478" mass="53943">MYLRIGQLLLLSAVLFLSPSLPVPKYESVLAAPDVNDSPGNQWTLRYTPSEDRVTRAKLEPETGAYLGAYVLQDDFIGQSMDRFNETTGRTHASFFKYVGYGKPFPVQWVRDVVKAGAFPHIAWEPNEGLDKVKDDGYLRRFARQAKASGVPILLRFASEMNGNWTAYSGNPELYKEKWRLVHDVFEQEAPDTAMLWSVLAMPEKPMADYYPGDDYVDWVGVNIYSVRYHNGDRNYAAHQEDPLDLLNAVYNRYSRTKPIAVSEFGASHYSATDGKTDVAFAAAKLKRFYGSLERLYPRLKAVYYFDVNNTTAFNPARRVNDYSITGQQTLLDTYKEATASDYYGARAASASDIAVKVNHGDTRRRESYTFRGKLFESNGVVYADKSFFIDYLGLRLSRLPQGNNGSDGKERVIIERKKGHETIAVTTEVIRRSVEAGYNNSQGAAIRRKLQAIAVLETVRALGYEAAVVDTDIRIEE</sequence>
<dbReference type="GO" id="GO:0006080">
    <property type="term" value="P:substituted mannan metabolic process"/>
    <property type="evidence" value="ECO:0007669"/>
    <property type="project" value="InterPro"/>
</dbReference>
<dbReference type="InterPro" id="IPR000805">
    <property type="entry name" value="Glyco_hydro_26"/>
</dbReference>
<feature type="active site" description="Nucleophile" evidence="4">
    <location>
        <position position="264"/>
    </location>
</feature>
<dbReference type="SUPFAM" id="SSF51445">
    <property type="entry name" value="(Trans)glycosidases"/>
    <property type="match status" value="1"/>
</dbReference>
<dbReference type="GO" id="GO:0016985">
    <property type="term" value="F:mannan endo-1,4-beta-mannosidase activity"/>
    <property type="evidence" value="ECO:0007669"/>
    <property type="project" value="InterPro"/>
</dbReference>
<keyword evidence="7" id="KW-1185">Reference proteome</keyword>
<dbReference type="Proteomes" id="UP000245202">
    <property type="component" value="Unassembled WGS sequence"/>
</dbReference>
<dbReference type="AlphaFoldDB" id="A0A2R5EXN4"/>
<comment type="similarity">
    <text evidence="1 4">Belongs to the glycosyl hydrolase 26 family.</text>
</comment>
<dbReference type="EMBL" id="BDQX01000356">
    <property type="protein sequence ID" value="GBG10885.1"/>
    <property type="molecule type" value="Genomic_DNA"/>
</dbReference>
<evidence type="ECO:0000256" key="4">
    <source>
        <dbReference type="PROSITE-ProRule" id="PRU01100"/>
    </source>
</evidence>
<evidence type="ECO:0000313" key="6">
    <source>
        <dbReference type="EMBL" id="GBG10885.1"/>
    </source>
</evidence>
<name>A0A2R5EXN4_9BACL</name>
<dbReference type="InterPro" id="IPR017853">
    <property type="entry name" value="GH"/>
</dbReference>
<proteinExistence type="inferred from homology"/>
<comment type="caution">
    <text evidence="6">The sequence shown here is derived from an EMBL/GenBank/DDBJ whole genome shotgun (WGS) entry which is preliminary data.</text>
</comment>
<dbReference type="PANTHER" id="PTHR40079:SF4">
    <property type="entry name" value="GH26 DOMAIN-CONTAINING PROTEIN-RELATED"/>
    <property type="match status" value="1"/>
</dbReference>
<evidence type="ECO:0000256" key="1">
    <source>
        <dbReference type="ARBA" id="ARBA00007754"/>
    </source>
</evidence>